<accession>A0A0P9D034</accession>
<gene>
    <name evidence="1" type="ORF">SE17_21900</name>
</gene>
<protein>
    <submittedName>
        <fullName evidence="1">Uncharacterized protein</fullName>
    </submittedName>
</protein>
<dbReference type="AlphaFoldDB" id="A0A0P9D034"/>
<proteinExistence type="predicted"/>
<evidence type="ECO:0000313" key="1">
    <source>
        <dbReference type="EMBL" id="KPV51316.1"/>
    </source>
</evidence>
<dbReference type="Proteomes" id="UP000050509">
    <property type="component" value="Unassembled WGS sequence"/>
</dbReference>
<dbReference type="EMBL" id="LJCR01000968">
    <property type="protein sequence ID" value="KPV51316.1"/>
    <property type="molecule type" value="Genomic_DNA"/>
</dbReference>
<evidence type="ECO:0000313" key="2">
    <source>
        <dbReference type="Proteomes" id="UP000050509"/>
    </source>
</evidence>
<dbReference type="PATRIC" id="fig|186479.3.peg.11003"/>
<feature type="non-terminal residue" evidence="1">
    <location>
        <position position="1"/>
    </location>
</feature>
<keyword evidence="2" id="KW-1185">Reference proteome</keyword>
<name>A0A0P9D034_9CHLR</name>
<sequence>TTTQPDLLARDVHPQELRVTLLAARYRFAGADRRAIREEVDGMQSEHRCQFGMAIAEVDPEAARLLVPKLNYPADQMRVLCALAASGGVGVSTRLTELDLARAITEVRARVQAVAALAAAIQRENDWAPRACAAALDATVGDLAQITDDVQRADSIADLVPVALTPERLLHLLAFARQIERGDQRAEALIALATHLPPELESDAAALLDESQAAAAAWWNQLKERSARRRQHSE</sequence>
<organism evidence="1 2">
    <name type="scientific">Kouleothrix aurantiaca</name>
    <dbReference type="NCBI Taxonomy" id="186479"/>
    <lineage>
        <taxon>Bacteria</taxon>
        <taxon>Bacillati</taxon>
        <taxon>Chloroflexota</taxon>
        <taxon>Chloroflexia</taxon>
        <taxon>Chloroflexales</taxon>
        <taxon>Roseiflexineae</taxon>
        <taxon>Roseiflexaceae</taxon>
        <taxon>Kouleothrix</taxon>
    </lineage>
</organism>
<comment type="caution">
    <text evidence="1">The sequence shown here is derived from an EMBL/GenBank/DDBJ whole genome shotgun (WGS) entry which is preliminary data.</text>
</comment>
<reference evidence="1 2" key="1">
    <citation type="submission" date="2015-09" db="EMBL/GenBank/DDBJ databases">
        <title>Draft genome sequence of Kouleothrix aurantiaca JCM 19913.</title>
        <authorList>
            <person name="Hemp J."/>
        </authorList>
    </citation>
    <scope>NUCLEOTIDE SEQUENCE [LARGE SCALE GENOMIC DNA]</scope>
    <source>
        <strain evidence="1 2">COM-B</strain>
    </source>
</reference>